<sequence length="38" mass="4304">MIHKNRLRFRRGGRGSTTLARRGLSHGKGIIARKLFQG</sequence>
<gene>
    <name evidence="1" type="ORF">USDA257_c46220</name>
</gene>
<dbReference type="KEGG" id="sfd:USDA257_c46220"/>
<dbReference type="STRING" id="1185652.USDA257_c46220"/>
<dbReference type="PATRIC" id="fig|1185652.3.peg.4790"/>
<name>I3XBA4_SINF2</name>
<dbReference type="HOGENOM" id="CLU_3333066_0_0_5"/>
<dbReference type="Proteomes" id="UP000006180">
    <property type="component" value="Chromosome"/>
</dbReference>
<dbReference type="AlphaFoldDB" id="I3XBA4"/>
<protein>
    <submittedName>
        <fullName evidence="1">Uncharacterized protein</fullName>
    </submittedName>
</protein>
<reference evidence="1 2" key="1">
    <citation type="journal article" date="2012" name="J. Bacteriol.">
        <title>Complete genome sequence of the broad-host-range strain Sinorhizobium fredii USDA257.</title>
        <authorList>
            <person name="Schuldes J."/>
            <person name="Rodriguez Orbegoso M."/>
            <person name="Schmeisser C."/>
            <person name="Krishnan H.B."/>
            <person name="Daniel R."/>
            <person name="Streit W.R."/>
        </authorList>
    </citation>
    <scope>NUCLEOTIDE SEQUENCE [LARGE SCALE GENOMIC DNA]</scope>
    <source>
        <strain evidence="1 2">USDA 257</strain>
    </source>
</reference>
<evidence type="ECO:0000313" key="2">
    <source>
        <dbReference type="Proteomes" id="UP000006180"/>
    </source>
</evidence>
<dbReference type="EMBL" id="CP003563">
    <property type="protein sequence ID" value="AFL53160.1"/>
    <property type="molecule type" value="Genomic_DNA"/>
</dbReference>
<evidence type="ECO:0000313" key="1">
    <source>
        <dbReference type="EMBL" id="AFL53160.1"/>
    </source>
</evidence>
<organism evidence="1 2">
    <name type="scientific">Sinorhizobium fredii (strain USDA 257)</name>
    <dbReference type="NCBI Taxonomy" id="1185652"/>
    <lineage>
        <taxon>Bacteria</taxon>
        <taxon>Pseudomonadati</taxon>
        <taxon>Pseudomonadota</taxon>
        <taxon>Alphaproteobacteria</taxon>
        <taxon>Hyphomicrobiales</taxon>
        <taxon>Rhizobiaceae</taxon>
        <taxon>Sinorhizobium/Ensifer group</taxon>
        <taxon>Sinorhizobium</taxon>
    </lineage>
</organism>
<accession>I3XBA4</accession>
<proteinExistence type="predicted"/>